<accession>A0ABS9Z9W3</accession>
<protein>
    <submittedName>
        <fullName evidence="3">Glutathione S-transferase</fullName>
    </submittedName>
</protein>
<dbReference type="SFLD" id="SFLDG01151">
    <property type="entry name" value="Main.2:_Nu-like"/>
    <property type="match status" value="1"/>
</dbReference>
<dbReference type="InterPro" id="IPR010987">
    <property type="entry name" value="Glutathione-S-Trfase_C-like"/>
</dbReference>
<dbReference type="InterPro" id="IPR004046">
    <property type="entry name" value="GST_C"/>
</dbReference>
<dbReference type="InterPro" id="IPR004045">
    <property type="entry name" value="Glutathione_S-Trfase_N"/>
</dbReference>
<dbReference type="InterPro" id="IPR036282">
    <property type="entry name" value="Glutathione-S-Trfase_C_sf"/>
</dbReference>
<dbReference type="InterPro" id="IPR036249">
    <property type="entry name" value="Thioredoxin-like_sf"/>
</dbReference>
<dbReference type="EMBL" id="JAIVFP010000001">
    <property type="protein sequence ID" value="MCI4683987.1"/>
    <property type="molecule type" value="Genomic_DNA"/>
</dbReference>
<reference evidence="3" key="1">
    <citation type="journal article" date="2022" name="ISME J.">
        <title>Identification of active gaseous-alkane degraders at natural gas seeps.</title>
        <authorList>
            <person name="Farhan Ul Haque M."/>
            <person name="Hernandez M."/>
            <person name="Crombie A.T."/>
            <person name="Murrell J.C."/>
        </authorList>
    </citation>
    <scope>NUCLEOTIDE SEQUENCE</scope>
    <source>
        <strain evidence="3">PC2</strain>
    </source>
</reference>
<dbReference type="SFLD" id="SFLDG00358">
    <property type="entry name" value="Main_(cytGST)"/>
    <property type="match status" value="1"/>
</dbReference>
<evidence type="ECO:0000259" key="1">
    <source>
        <dbReference type="PROSITE" id="PS50404"/>
    </source>
</evidence>
<comment type="caution">
    <text evidence="3">The sequence shown here is derived from an EMBL/GenBank/DDBJ whole genome shotgun (WGS) entry which is preliminary data.</text>
</comment>
<dbReference type="PANTHER" id="PTHR44051">
    <property type="entry name" value="GLUTATHIONE S-TRANSFERASE-RELATED"/>
    <property type="match status" value="1"/>
</dbReference>
<evidence type="ECO:0000313" key="4">
    <source>
        <dbReference type="Proteomes" id="UP001139104"/>
    </source>
</evidence>
<organism evidence="3 4">
    <name type="scientific">Candidatus Rhodoblastus alkanivorans</name>
    <dbReference type="NCBI Taxonomy" id="2954117"/>
    <lineage>
        <taxon>Bacteria</taxon>
        <taxon>Pseudomonadati</taxon>
        <taxon>Pseudomonadota</taxon>
        <taxon>Alphaproteobacteria</taxon>
        <taxon>Hyphomicrobiales</taxon>
        <taxon>Rhodoblastaceae</taxon>
        <taxon>Rhodoblastus</taxon>
    </lineage>
</organism>
<dbReference type="PANTHER" id="PTHR44051:SF2">
    <property type="entry name" value="HYPOTHETICAL GLUTATHIONE S-TRANSFERASE LIKE PROTEIN"/>
    <property type="match status" value="1"/>
</dbReference>
<dbReference type="CDD" id="cd03206">
    <property type="entry name" value="GST_C_7"/>
    <property type="match status" value="1"/>
</dbReference>
<dbReference type="Pfam" id="PF00043">
    <property type="entry name" value="GST_C"/>
    <property type="match status" value="1"/>
</dbReference>
<proteinExistence type="predicted"/>
<feature type="domain" description="GST C-terminal" evidence="2">
    <location>
        <begin position="92"/>
        <end position="211"/>
    </location>
</feature>
<dbReference type="Gene3D" id="1.20.1050.10">
    <property type="match status" value="1"/>
</dbReference>
<dbReference type="PROSITE" id="PS50405">
    <property type="entry name" value="GST_CTER"/>
    <property type="match status" value="1"/>
</dbReference>
<dbReference type="InterPro" id="IPR040079">
    <property type="entry name" value="Glutathione_S-Trfase"/>
</dbReference>
<name>A0ABS9Z9W3_9HYPH</name>
<dbReference type="CDD" id="cd03056">
    <property type="entry name" value="GST_N_4"/>
    <property type="match status" value="1"/>
</dbReference>
<evidence type="ECO:0000259" key="2">
    <source>
        <dbReference type="PROSITE" id="PS50405"/>
    </source>
</evidence>
<dbReference type="SUPFAM" id="SSF52833">
    <property type="entry name" value="Thioredoxin-like"/>
    <property type="match status" value="1"/>
</dbReference>
<dbReference type="Gene3D" id="3.40.30.10">
    <property type="entry name" value="Glutaredoxin"/>
    <property type="match status" value="1"/>
</dbReference>
<keyword evidence="4" id="KW-1185">Reference proteome</keyword>
<sequence length="211" mass="23021">MKPQKPILLHGFDKSGHSHRAELMLRLLDLPFDFHQVDLAGGEQRSEAFLTLNPFATVPVIEDDGFVLADSCAILVYLATKYDPDGSWLPRDAEGAARVQRWLSVAQGPVFNGPCRARLVTVFGADFDHALARATAEKLFATLDSVLADKTFLVNERPTIADVALYSYIAHAPEGGVALDPHRHIVAWLKRIEGLPGFKPMPATKAGLLAA</sequence>
<dbReference type="SUPFAM" id="SSF47616">
    <property type="entry name" value="GST C-terminal domain-like"/>
    <property type="match status" value="1"/>
</dbReference>
<dbReference type="SFLD" id="SFLDS00019">
    <property type="entry name" value="Glutathione_Transferase_(cytos"/>
    <property type="match status" value="1"/>
</dbReference>
<gene>
    <name evidence="3" type="ORF">K2U94_14675</name>
</gene>
<dbReference type="PROSITE" id="PS50404">
    <property type="entry name" value="GST_NTER"/>
    <property type="match status" value="1"/>
</dbReference>
<dbReference type="Proteomes" id="UP001139104">
    <property type="component" value="Unassembled WGS sequence"/>
</dbReference>
<dbReference type="Pfam" id="PF13409">
    <property type="entry name" value="GST_N_2"/>
    <property type="match status" value="1"/>
</dbReference>
<feature type="domain" description="GST N-terminal" evidence="1">
    <location>
        <begin position="5"/>
        <end position="86"/>
    </location>
</feature>
<evidence type="ECO:0000313" key="3">
    <source>
        <dbReference type="EMBL" id="MCI4683987.1"/>
    </source>
</evidence>